<dbReference type="Proteomes" id="UP001169760">
    <property type="component" value="Unassembled WGS sequence"/>
</dbReference>
<gene>
    <name evidence="2" type="ORF">Q4521_19390</name>
</gene>
<evidence type="ECO:0000313" key="3">
    <source>
        <dbReference type="Proteomes" id="UP001169760"/>
    </source>
</evidence>
<dbReference type="Gene3D" id="2.40.10.220">
    <property type="entry name" value="predicted glycosyltransferase like domains"/>
    <property type="match status" value="1"/>
</dbReference>
<dbReference type="InterPro" id="IPR009875">
    <property type="entry name" value="PilZ_domain"/>
</dbReference>
<proteinExistence type="predicted"/>
<dbReference type="EMBL" id="JAUOPB010000016">
    <property type="protein sequence ID" value="MDO6424662.1"/>
    <property type="molecule type" value="Genomic_DNA"/>
</dbReference>
<reference evidence="2" key="1">
    <citation type="submission" date="2023-07" db="EMBL/GenBank/DDBJ databases">
        <title>Genome content predicts the carbon catabolic preferences of heterotrophic bacteria.</title>
        <authorList>
            <person name="Gralka M."/>
        </authorList>
    </citation>
    <scope>NUCLEOTIDE SEQUENCE</scope>
    <source>
        <strain evidence="2">I3M17_2</strain>
    </source>
</reference>
<sequence>MDAKSRATTFDSLANPAISTLGLFVDPWLKVYNSWVTNLLGDEDSLMRRYIRHPSDIPIAFSVEEFDAEASPCPRLKDVSLGGLCFSAECPLKTGLPIHIEIPVENQGFGADGVVAWCRPEGQKYSVGVQFTDSTTQFSVRMVEQICHIEHYRAEVLRVENRDLTSEEAAKEWVEKFAADFPS</sequence>
<comment type="caution">
    <text evidence="2">The sequence shown here is derived from an EMBL/GenBank/DDBJ whole genome shotgun (WGS) entry which is preliminary data.</text>
</comment>
<name>A0AAW7XE13_9GAMM</name>
<dbReference type="GO" id="GO:0035438">
    <property type="term" value="F:cyclic-di-GMP binding"/>
    <property type="evidence" value="ECO:0007669"/>
    <property type="project" value="InterPro"/>
</dbReference>
<protein>
    <submittedName>
        <fullName evidence="2">PilZ domain-containing protein</fullName>
    </submittedName>
</protein>
<accession>A0AAW7XE13</accession>
<dbReference type="SUPFAM" id="SSF141371">
    <property type="entry name" value="PilZ domain-like"/>
    <property type="match status" value="1"/>
</dbReference>
<dbReference type="RefSeq" id="WP_303493879.1">
    <property type="nucleotide sequence ID" value="NZ_JAUOPB010000016.1"/>
</dbReference>
<feature type="domain" description="PilZ" evidence="1">
    <location>
        <begin position="48"/>
        <end position="136"/>
    </location>
</feature>
<organism evidence="2 3">
    <name type="scientific">Saccharophagus degradans</name>
    <dbReference type="NCBI Taxonomy" id="86304"/>
    <lineage>
        <taxon>Bacteria</taxon>
        <taxon>Pseudomonadati</taxon>
        <taxon>Pseudomonadota</taxon>
        <taxon>Gammaproteobacteria</taxon>
        <taxon>Cellvibrionales</taxon>
        <taxon>Cellvibrionaceae</taxon>
        <taxon>Saccharophagus</taxon>
    </lineage>
</organism>
<evidence type="ECO:0000259" key="1">
    <source>
        <dbReference type="Pfam" id="PF07238"/>
    </source>
</evidence>
<evidence type="ECO:0000313" key="2">
    <source>
        <dbReference type="EMBL" id="MDO6424662.1"/>
    </source>
</evidence>
<dbReference type="AlphaFoldDB" id="A0AAW7XE13"/>
<dbReference type="Pfam" id="PF07238">
    <property type="entry name" value="PilZ"/>
    <property type="match status" value="1"/>
</dbReference>